<organism evidence="11 12">
    <name type="scientific">candidate division WOR-1 bacterium RIFOXYC2_FULL_46_14</name>
    <dbReference type="NCBI Taxonomy" id="1802587"/>
    <lineage>
        <taxon>Bacteria</taxon>
        <taxon>Bacillati</taxon>
        <taxon>Saganbacteria</taxon>
    </lineage>
</organism>
<dbReference type="Gene3D" id="1.10.300.10">
    <property type="entry name" value="Adenylosuccinate Synthetase, subunit A, domain 2"/>
    <property type="match status" value="1"/>
</dbReference>
<evidence type="ECO:0000256" key="10">
    <source>
        <dbReference type="RuleBase" id="RU000520"/>
    </source>
</evidence>
<dbReference type="GO" id="GO:0005525">
    <property type="term" value="F:GTP binding"/>
    <property type="evidence" value="ECO:0007669"/>
    <property type="project" value="UniProtKB-UniRule"/>
</dbReference>
<reference evidence="11 12" key="1">
    <citation type="journal article" date="2016" name="Nat. Commun.">
        <title>Thousands of microbial genomes shed light on interconnected biogeochemical processes in an aquifer system.</title>
        <authorList>
            <person name="Anantharaman K."/>
            <person name="Brown C.T."/>
            <person name="Hug L.A."/>
            <person name="Sharon I."/>
            <person name="Castelle C.J."/>
            <person name="Probst A.J."/>
            <person name="Thomas B.C."/>
            <person name="Singh A."/>
            <person name="Wilkins M.J."/>
            <person name="Karaoz U."/>
            <person name="Brodie E.L."/>
            <person name="Williams K.H."/>
            <person name="Hubbard S.S."/>
            <person name="Banfield J.F."/>
        </authorList>
    </citation>
    <scope>NUCLEOTIDE SEQUENCE [LARGE SCALE GENOMIC DNA]</scope>
</reference>
<dbReference type="InterPro" id="IPR001114">
    <property type="entry name" value="Adenylosuccinate_synthetase"/>
</dbReference>
<comment type="similarity">
    <text evidence="8 10">Belongs to the adenylosuccinate synthetase family.</text>
</comment>
<dbReference type="PROSITE" id="PS01266">
    <property type="entry name" value="ADENYLOSUCCIN_SYN_1"/>
    <property type="match status" value="1"/>
</dbReference>
<dbReference type="EC" id="6.3.4.4" evidence="8 10"/>
<feature type="binding site" description="in other chain" evidence="8">
    <location>
        <position position="128"/>
    </location>
    <ligand>
        <name>IMP</name>
        <dbReference type="ChEBI" id="CHEBI:58053"/>
        <note>ligand shared between dimeric partners</note>
    </ligand>
</feature>
<dbReference type="Pfam" id="PF00709">
    <property type="entry name" value="Adenylsucc_synt"/>
    <property type="match status" value="1"/>
</dbReference>
<dbReference type="Gene3D" id="3.40.440.10">
    <property type="entry name" value="Adenylosuccinate Synthetase, subunit A, domain 1"/>
    <property type="match status" value="1"/>
</dbReference>
<keyword evidence="8" id="KW-0963">Cytoplasm</keyword>
<comment type="subcellular location">
    <subcellularLocation>
        <location evidence="8">Cytoplasm</location>
    </subcellularLocation>
</comment>
<evidence type="ECO:0000313" key="12">
    <source>
        <dbReference type="Proteomes" id="UP000179242"/>
    </source>
</evidence>
<feature type="binding site" evidence="8">
    <location>
        <begin position="40"/>
        <end position="42"/>
    </location>
    <ligand>
        <name>GTP</name>
        <dbReference type="ChEBI" id="CHEBI:37565"/>
    </ligand>
</feature>
<evidence type="ECO:0000256" key="4">
    <source>
        <dbReference type="ARBA" id="ARBA00022741"/>
    </source>
</evidence>
<accession>A0A1F4U6P2</accession>
<evidence type="ECO:0000256" key="6">
    <source>
        <dbReference type="ARBA" id="ARBA00022842"/>
    </source>
</evidence>
<keyword evidence="6 8" id="KW-0460">Magnesium</keyword>
<comment type="catalytic activity">
    <reaction evidence="8 10">
        <text>IMP + L-aspartate + GTP = N(6)-(1,2-dicarboxyethyl)-AMP + GDP + phosphate + 2 H(+)</text>
        <dbReference type="Rhea" id="RHEA:15753"/>
        <dbReference type="ChEBI" id="CHEBI:15378"/>
        <dbReference type="ChEBI" id="CHEBI:29991"/>
        <dbReference type="ChEBI" id="CHEBI:37565"/>
        <dbReference type="ChEBI" id="CHEBI:43474"/>
        <dbReference type="ChEBI" id="CHEBI:57567"/>
        <dbReference type="ChEBI" id="CHEBI:58053"/>
        <dbReference type="ChEBI" id="CHEBI:58189"/>
        <dbReference type="EC" id="6.3.4.4"/>
    </reaction>
</comment>
<comment type="function">
    <text evidence="8">Plays an important role in the de novo pathway of purine nucleotide biosynthesis. Catalyzes the first committed step in the biosynthesis of AMP from IMP.</text>
</comment>
<keyword evidence="2 8" id="KW-0436">Ligase</keyword>
<evidence type="ECO:0000313" key="11">
    <source>
        <dbReference type="EMBL" id="OGC40624.1"/>
    </source>
</evidence>
<feature type="binding site" evidence="8">
    <location>
        <begin position="414"/>
        <end position="416"/>
    </location>
    <ligand>
        <name>GTP</name>
        <dbReference type="ChEBI" id="CHEBI:37565"/>
    </ligand>
</feature>
<gene>
    <name evidence="8" type="primary">purA</name>
    <name evidence="11" type="ORF">A2438_06390</name>
</gene>
<dbReference type="CDD" id="cd03108">
    <property type="entry name" value="AdSS"/>
    <property type="match status" value="1"/>
</dbReference>
<feature type="binding site" evidence="8">
    <location>
        <position position="13"/>
    </location>
    <ligand>
        <name>Mg(2+)</name>
        <dbReference type="ChEBI" id="CHEBI:18420"/>
    </ligand>
</feature>
<dbReference type="AlphaFoldDB" id="A0A1F4U6P2"/>
<protein>
    <recommendedName>
        <fullName evidence="8 10">Adenylosuccinate synthetase</fullName>
        <shortName evidence="8">AMPSase</shortName>
        <shortName evidence="8">AdSS</shortName>
        <ecNumber evidence="8 10">6.3.4.4</ecNumber>
    </recommendedName>
    <alternativeName>
        <fullName evidence="8">IMP--aspartate ligase</fullName>
    </alternativeName>
</protein>
<evidence type="ECO:0000256" key="9">
    <source>
        <dbReference type="PROSITE-ProRule" id="PRU10134"/>
    </source>
</evidence>
<feature type="active site" description="Proton acceptor" evidence="8">
    <location>
        <position position="13"/>
    </location>
</feature>
<dbReference type="GO" id="GO:0046040">
    <property type="term" value="P:IMP metabolic process"/>
    <property type="evidence" value="ECO:0007669"/>
    <property type="project" value="TreeGrafter"/>
</dbReference>
<sequence>MSATIIVGTQWGDEGKGKITDLLSSDMDMVVRYQGGNNAGHTVVIGDKTFKLHLIPSGIFYPKVTCVIGNGVVIDLKVLLKELESLQKEGIATDNLKISSQAHLIFQYHCDLDSAQEGKKEAGRIGTTSRGIGPCYVDKFNRRGIRVCDLYNQKELREKLIWNIEEKSFQINKFYGGSVSYDLEKIMEEYLGYASKIKKYAVESSTSLINQSIKDKKKILLEGAQGTMLDVDHGTYPYVTSSNPISGGACSGAGVPPNSVSRIIGVVKAYVTRVGGGPFPTEIEGKEGEELREKGGEYGATTGRPRRCGWFDGVVMRHSARINGLTELAVTKIDVLSGLDKILVCTAYEYEGKKVMDFPCDLDHLEKCKPSYEELPGWKEDISKAKSYKDLPKNCKKYLDKLSELAECKISMVSVGAEREQIIRSSSH</sequence>
<feature type="active site" evidence="9">
    <location>
        <position position="139"/>
    </location>
</feature>
<feature type="binding site" evidence="8">
    <location>
        <position position="306"/>
    </location>
    <ligand>
        <name>GTP</name>
        <dbReference type="ChEBI" id="CHEBI:37565"/>
    </ligand>
</feature>
<name>A0A1F4U6P2_UNCSA</name>
<dbReference type="FunFam" id="1.10.300.10:FF:000001">
    <property type="entry name" value="Adenylosuccinate synthetase"/>
    <property type="match status" value="1"/>
</dbReference>
<comment type="cofactor">
    <cofactor evidence="8">
        <name>Mg(2+)</name>
        <dbReference type="ChEBI" id="CHEBI:18420"/>
    </cofactor>
    <text evidence="8">Binds 1 Mg(2+) ion per subunit.</text>
</comment>
<keyword evidence="5 8" id="KW-0658">Purine biosynthesis</keyword>
<dbReference type="NCBIfam" id="TIGR00184">
    <property type="entry name" value="purA"/>
    <property type="match status" value="1"/>
</dbReference>
<dbReference type="InterPro" id="IPR027417">
    <property type="entry name" value="P-loop_NTPase"/>
</dbReference>
<dbReference type="Proteomes" id="UP000179242">
    <property type="component" value="Unassembled WGS sequence"/>
</dbReference>
<evidence type="ECO:0000256" key="7">
    <source>
        <dbReference type="ARBA" id="ARBA00023134"/>
    </source>
</evidence>
<evidence type="ECO:0000256" key="2">
    <source>
        <dbReference type="ARBA" id="ARBA00022598"/>
    </source>
</evidence>
<keyword evidence="3 8" id="KW-0479">Metal-binding</keyword>
<proteinExistence type="inferred from homology"/>
<feature type="binding site" evidence="8">
    <location>
        <position position="142"/>
    </location>
    <ligand>
        <name>IMP</name>
        <dbReference type="ChEBI" id="CHEBI:58053"/>
        <note>ligand shared between dimeric partners</note>
    </ligand>
</feature>
<keyword evidence="4 8" id="KW-0547">Nucleotide-binding</keyword>
<dbReference type="InterPro" id="IPR042111">
    <property type="entry name" value="Adenylosuccinate_synth_dom3"/>
</dbReference>
<dbReference type="InterPro" id="IPR018220">
    <property type="entry name" value="Adenylosuccin_syn_GTP-bd"/>
</dbReference>
<dbReference type="HAMAP" id="MF_00011">
    <property type="entry name" value="Adenylosucc_synth"/>
    <property type="match status" value="1"/>
</dbReference>
<dbReference type="GO" id="GO:0000287">
    <property type="term" value="F:magnesium ion binding"/>
    <property type="evidence" value="ECO:0007669"/>
    <property type="project" value="UniProtKB-UniRule"/>
</dbReference>
<dbReference type="UniPathway" id="UPA00075">
    <property type="reaction ID" value="UER00335"/>
</dbReference>
<feature type="binding site" evidence="8">
    <location>
        <begin position="12"/>
        <end position="18"/>
    </location>
    <ligand>
        <name>GTP</name>
        <dbReference type="ChEBI" id="CHEBI:37565"/>
    </ligand>
</feature>
<dbReference type="InterPro" id="IPR042109">
    <property type="entry name" value="Adenylosuccinate_synth_dom1"/>
</dbReference>
<dbReference type="PANTHER" id="PTHR11846">
    <property type="entry name" value="ADENYLOSUCCINATE SYNTHETASE"/>
    <property type="match status" value="1"/>
</dbReference>
<feature type="binding site" evidence="8">
    <location>
        <begin position="300"/>
        <end position="306"/>
    </location>
    <ligand>
        <name>substrate</name>
    </ligand>
</feature>
<keyword evidence="7 8" id="KW-0342">GTP-binding</keyword>
<dbReference type="EMBL" id="MEUJ01000003">
    <property type="protein sequence ID" value="OGC40624.1"/>
    <property type="molecule type" value="Genomic_DNA"/>
</dbReference>
<dbReference type="FunFam" id="3.90.170.10:FF:000001">
    <property type="entry name" value="Adenylosuccinate synthetase"/>
    <property type="match status" value="1"/>
</dbReference>
<dbReference type="PANTHER" id="PTHR11846:SF0">
    <property type="entry name" value="ADENYLOSUCCINATE SYNTHETASE"/>
    <property type="match status" value="1"/>
</dbReference>
<dbReference type="NCBIfam" id="NF002223">
    <property type="entry name" value="PRK01117.1"/>
    <property type="match status" value="1"/>
</dbReference>
<evidence type="ECO:0000256" key="1">
    <source>
        <dbReference type="ARBA" id="ARBA00011738"/>
    </source>
</evidence>
<feature type="active site" description="Proton donor" evidence="8">
    <location>
        <position position="41"/>
    </location>
</feature>
<feature type="binding site" description="in other chain" evidence="8">
    <location>
        <begin position="13"/>
        <end position="16"/>
    </location>
    <ligand>
        <name>IMP</name>
        <dbReference type="ChEBI" id="CHEBI:58053"/>
        <note>ligand shared between dimeric partners</note>
    </ligand>
</feature>
<dbReference type="InterPro" id="IPR042110">
    <property type="entry name" value="Adenylosuccinate_synth_dom2"/>
</dbReference>
<dbReference type="Gene3D" id="3.90.170.10">
    <property type="entry name" value="Adenylosuccinate Synthetase, subunit A, domain 3"/>
    <property type="match status" value="1"/>
</dbReference>
<evidence type="ECO:0000256" key="3">
    <source>
        <dbReference type="ARBA" id="ARBA00022723"/>
    </source>
</evidence>
<comment type="subunit">
    <text evidence="1 8">Homodimer.</text>
</comment>
<dbReference type="SUPFAM" id="SSF52540">
    <property type="entry name" value="P-loop containing nucleoside triphosphate hydrolases"/>
    <property type="match status" value="1"/>
</dbReference>
<comment type="caution">
    <text evidence="11">The sequence shown here is derived from an EMBL/GenBank/DDBJ whole genome shotgun (WGS) entry which is preliminary data.</text>
</comment>
<comment type="pathway">
    <text evidence="8 10">Purine metabolism; AMP biosynthesis via de novo pathway; AMP from IMP: step 1/2.</text>
</comment>
<dbReference type="GO" id="GO:0044208">
    <property type="term" value="P:'de novo' AMP biosynthetic process"/>
    <property type="evidence" value="ECO:0007669"/>
    <property type="project" value="UniProtKB-UniRule"/>
</dbReference>
<evidence type="ECO:0000256" key="8">
    <source>
        <dbReference type="HAMAP-Rule" id="MF_00011"/>
    </source>
</evidence>
<evidence type="ECO:0000256" key="5">
    <source>
        <dbReference type="ARBA" id="ARBA00022755"/>
    </source>
</evidence>
<dbReference type="GO" id="GO:0005737">
    <property type="term" value="C:cytoplasm"/>
    <property type="evidence" value="ECO:0007669"/>
    <property type="project" value="UniProtKB-SubCell"/>
</dbReference>
<feature type="binding site" description="in other chain" evidence="8">
    <location>
        <position position="304"/>
    </location>
    <ligand>
        <name>IMP</name>
        <dbReference type="ChEBI" id="CHEBI:58053"/>
        <note>ligand shared between dimeric partners</note>
    </ligand>
</feature>
<dbReference type="GO" id="GO:0004019">
    <property type="term" value="F:adenylosuccinate synthase activity"/>
    <property type="evidence" value="ECO:0007669"/>
    <property type="project" value="UniProtKB-UniRule"/>
</dbReference>
<feature type="binding site" description="in other chain" evidence="8">
    <location>
        <begin position="38"/>
        <end position="41"/>
    </location>
    <ligand>
        <name>IMP</name>
        <dbReference type="ChEBI" id="CHEBI:58053"/>
        <note>ligand shared between dimeric partners</note>
    </ligand>
</feature>
<feature type="binding site" evidence="8">
    <location>
        <begin position="332"/>
        <end position="334"/>
    </location>
    <ligand>
        <name>GTP</name>
        <dbReference type="ChEBI" id="CHEBI:37565"/>
    </ligand>
</feature>
<dbReference type="InterPro" id="IPR033128">
    <property type="entry name" value="Adenylosuccin_syn_Lys_AS"/>
</dbReference>
<dbReference type="SMART" id="SM00788">
    <property type="entry name" value="Adenylsucc_synt"/>
    <property type="match status" value="1"/>
</dbReference>
<feature type="binding site" description="in other chain" evidence="8">
    <location>
        <position position="240"/>
    </location>
    <ligand>
        <name>IMP</name>
        <dbReference type="ChEBI" id="CHEBI:58053"/>
        <note>ligand shared between dimeric partners</note>
    </ligand>
</feature>
<feature type="binding site" description="in other chain" evidence="8">
    <location>
        <position position="225"/>
    </location>
    <ligand>
        <name>IMP</name>
        <dbReference type="ChEBI" id="CHEBI:58053"/>
        <note>ligand shared between dimeric partners</note>
    </ligand>
</feature>
<dbReference type="PROSITE" id="PS00513">
    <property type="entry name" value="ADENYLOSUCCIN_SYN_2"/>
    <property type="match status" value="1"/>
</dbReference>
<feature type="binding site" evidence="8">
    <location>
        <position position="40"/>
    </location>
    <ligand>
        <name>Mg(2+)</name>
        <dbReference type="ChEBI" id="CHEBI:18420"/>
    </ligand>
</feature>